<dbReference type="Proteomes" id="UP001595896">
    <property type="component" value="Unassembled WGS sequence"/>
</dbReference>
<evidence type="ECO:0000313" key="2">
    <source>
        <dbReference type="EMBL" id="MFC4737166.1"/>
    </source>
</evidence>
<reference evidence="3" key="1">
    <citation type="journal article" date="2019" name="Int. J. Syst. Evol. Microbiol.">
        <title>The Global Catalogue of Microorganisms (GCM) 10K type strain sequencing project: providing services to taxonomists for standard genome sequencing and annotation.</title>
        <authorList>
            <consortium name="The Broad Institute Genomics Platform"/>
            <consortium name="The Broad Institute Genome Sequencing Center for Infectious Disease"/>
            <person name="Wu L."/>
            <person name="Ma J."/>
        </authorList>
    </citation>
    <scope>NUCLEOTIDE SEQUENCE [LARGE SCALE GENOMIC DNA]</scope>
    <source>
        <strain evidence="3">JCM 12165</strain>
    </source>
</reference>
<dbReference type="EMBL" id="JBHSGK010000013">
    <property type="protein sequence ID" value="MFC4737166.1"/>
    <property type="molecule type" value="Genomic_DNA"/>
</dbReference>
<proteinExistence type="predicted"/>
<accession>A0ABV9NWA1</accession>
<evidence type="ECO:0000313" key="3">
    <source>
        <dbReference type="Proteomes" id="UP001595896"/>
    </source>
</evidence>
<keyword evidence="1" id="KW-0732">Signal</keyword>
<gene>
    <name evidence="2" type="ORF">ACFO4L_11255</name>
</gene>
<dbReference type="RefSeq" id="WP_377909771.1">
    <property type="nucleotide sequence ID" value="NZ_JBHSGK010000013.1"/>
</dbReference>
<feature type="signal peptide" evidence="1">
    <location>
        <begin position="1"/>
        <end position="17"/>
    </location>
</feature>
<name>A0ABV9NWA1_9BACI</name>
<dbReference type="PROSITE" id="PS51257">
    <property type="entry name" value="PROKAR_LIPOPROTEIN"/>
    <property type="match status" value="1"/>
</dbReference>
<feature type="chain" id="PRO_5046320856" evidence="1">
    <location>
        <begin position="18"/>
        <end position="121"/>
    </location>
</feature>
<sequence length="121" mass="14634">MKFVVLFVLFALMSACSSEPEYRDYNAINAEVYNKWWTEDEDGDRSWYIDIREIFEEEAPEYTVLVGTEDESPVWNLIETEQEREYYIVFSENVETEEFEMQRMHYTDATHQSDLEDKRVE</sequence>
<comment type="caution">
    <text evidence="2">The sequence shown here is derived from an EMBL/GenBank/DDBJ whole genome shotgun (WGS) entry which is preliminary data.</text>
</comment>
<evidence type="ECO:0000256" key="1">
    <source>
        <dbReference type="SAM" id="SignalP"/>
    </source>
</evidence>
<protein>
    <submittedName>
        <fullName evidence="2">Uncharacterized protein</fullName>
    </submittedName>
</protein>
<organism evidence="2 3">
    <name type="scientific">Bacillus daqingensis</name>
    <dbReference type="NCBI Taxonomy" id="872396"/>
    <lineage>
        <taxon>Bacteria</taxon>
        <taxon>Bacillati</taxon>
        <taxon>Bacillota</taxon>
        <taxon>Bacilli</taxon>
        <taxon>Bacillales</taxon>
        <taxon>Bacillaceae</taxon>
        <taxon>Bacillus</taxon>
    </lineage>
</organism>
<keyword evidence="3" id="KW-1185">Reference proteome</keyword>